<dbReference type="EMBL" id="JBBEGN010000005">
    <property type="protein sequence ID" value="MEJ2868795.1"/>
    <property type="molecule type" value="Genomic_DNA"/>
</dbReference>
<accession>A0ABU8MND9</accession>
<dbReference type="Proteomes" id="UP001385809">
    <property type="component" value="Unassembled WGS sequence"/>
</dbReference>
<comment type="caution">
    <text evidence="1">The sequence shown here is derived from an EMBL/GenBank/DDBJ whole genome shotgun (WGS) entry which is preliminary data.</text>
</comment>
<evidence type="ECO:0008006" key="3">
    <source>
        <dbReference type="Google" id="ProtNLM"/>
    </source>
</evidence>
<reference evidence="1 2" key="1">
    <citation type="submission" date="2024-03" db="EMBL/GenBank/DDBJ databases">
        <title>Actinomycetospora sp. OC33-EN08, a novel actinomycete isolated from wild orchid (Aerides multiflora).</title>
        <authorList>
            <person name="Suriyachadkun C."/>
        </authorList>
    </citation>
    <scope>NUCLEOTIDE SEQUENCE [LARGE SCALE GENOMIC DNA]</scope>
    <source>
        <strain evidence="1 2">OC33-EN08</strain>
    </source>
</reference>
<gene>
    <name evidence="1" type="ORF">WCD74_13570</name>
</gene>
<organism evidence="1 2">
    <name type="scientific">Actinomycetospora aurantiaca</name>
    <dbReference type="NCBI Taxonomy" id="3129233"/>
    <lineage>
        <taxon>Bacteria</taxon>
        <taxon>Bacillati</taxon>
        <taxon>Actinomycetota</taxon>
        <taxon>Actinomycetes</taxon>
        <taxon>Pseudonocardiales</taxon>
        <taxon>Pseudonocardiaceae</taxon>
        <taxon>Actinomycetospora</taxon>
    </lineage>
</organism>
<evidence type="ECO:0000313" key="1">
    <source>
        <dbReference type="EMBL" id="MEJ2868795.1"/>
    </source>
</evidence>
<protein>
    <recommendedName>
        <fullName evidence="3">Septum formation-related domain-containing protein</fullName>
    </recommendedName>
</protein>
<proteinExistence type="predicted"/>
<name>A0ABU8MND9_9PSEU</name>
<evidence type="ECO:0000313" key="2">
    <source>
        <dbReference type="Proteomes" id="UP001385809"/>
    </source>
</evidence>
<sequence length="172" mass="17197">MAAVVLVLVVFAAGALVGGWRPFSSEPAVYTFGPGGDLPAFTLFDGQCASGRMGAGASYTDASNAPCGDAHDIEVVGTGTPLNSSREVSYPGEAALAEYGRAFCAVVVASGQVAPSSSGVDKSALEVTAVIPGQAVFDEPNGTASGSSGGRLVSCVISRSDGEQLTDRFSVI</sequence>
<keyword evidence="2" id="KW-1185">Reference proteome</keyword>
<dbReference type="RefSeq" id="WP_337695361.1">
    <property type="nucleotide sequence ID" value="NZ_JBBEGN010000005.1"/>
</dbReference>